<dbReference type="PROSITE" id="PS50977">
    <property type="entry name" value="HTH_TETR_2"/>
    <property type="match status" value="1"/>
</dbReference>
<evidence type="ECO:0000313" key="5">
    <source>
        <dbReference type="Proteomes" id="UP000515733"/>
    </source>
</evidence>
<dbReference type="RefSeq" id="WP_145769538.1">
    <property type="nucleotide sequence ID" value="NZ_LR778301.1"/>
</dbReference>
<dbReference type="PANTHER" id="PTHR30055:SF234">
    <property type="entry name" value="HTH-TYPE TRANSCRIPTIONAL REGULATOR BETI"/>
    <property type="match status" value="1"/>
</dbReference>
<dbReference type="AlphaFoldDB" id="A0A6S6XXU3"/>
<dbReference type="EMBL" id="LR778301">
    <property type="protein sequence ID" value="CAB1370814.1"/>
    <property type="molecule type" value="Genomic_DNA"/>
</dbReference>
<organism evidence="4 5">
    <name type="scientific">Denitratisoma oestradiolicum</name>
    <dbReference type="NCBI Taxonomy" id="311182"/>
    <lineage>
        <taxon>Bacteria</taxon>
        <taxon>Pseudomonadati</taxon>
        <taxon>Pseudomonadota</taxon>
        <taxon>Betaproteobacteria</taxon>
        <taxon>Nitrosomonadales</taxon>
        <taxon>Sterolibacteriaceae</taxon>
        <taxon>Denitratisoma</taxon>
    </lineage>
</organism>
<protein>
    <submittedName>
        <fullName evidence="4">Uncharacterized protein</fullName>
    </submittedName>
</protein>
<dbReference type="Pfam" id="PF00440">
    <property type="entry name" value="TetR_N"/>
    <property type="match status" value="1"/>
</dbReference>
<gene>
    <name evidence="4" type="ORF">DENOEST_3660</name>
</gene>
<dbReference type="InterPro" id="IPR050109">
    <property type="entry name" value="HTH-type_TetR-like_transc_reg"/>
</dbReference>
<keyword evidence="5" id="KW-1185">Reference proteome</keyword>
<evidence type="ECO:0000256" key="1">
    <source>
        <dbReference type="ARBA" id="ARBA00023015"/>
    </source>
</evidence>
<dbReference type="Proteomes" id="UP000515733">
    <property type="component" value="Chromosome"/>
</dbReference>
<reference evidence="4 5" key="1">
    <citation type="submission" date="2020-03" db="EMBL/GenBank/DDBJ databases">
        <authorList>
            <consortium name="Genoscope - CEA"/>
            <person name="William W."/>
        </authorList>
    </citation>
    <scope>NUCLEOTIDE SEQUENCE [LARGE SCALE GENOMIC DNA]</scope>
    <source>
        <strain evidence="5">DSM 16959</strain>
    </source>
</reference>
<dbReference type="InterPro" id="IPR001647">
    <property type="entry name" value="HTH_TetR"/>
</dbReference>
<dbReference type="GO" id="GO:0000976">
    <property type="term" value="F:transcription cis-regulatory region binding"/>
    <property type="evidence" value="ECO:0007669"/>
    <property type="project" value="TreeGrafter"/>
</dbReference>
<evidence type="ECO:0000256" key="2">
    <source>
        <dbReference type="ARBA" id="ARBA00023125"/>
    </source>
</evidence>
<proteinExistence type="predicted"/>
<keyword evidence="1" id="KW-0805">Transcription regulation</keyword>
<sequence>MSLQSVTRRRSPVQSRAEFTISVIREAGLRILEREGASRLTTNHIAEVAGVSVGSIYQYYPDKYAIVADICNELLMTELGQLEPLAEQTLRLARESLDETLRFIVQGNLGRHRKLYRFLKDYYLEIHWRYNFEANMVDKFPDRCMTTARWLPFVLKRHGADLRIDDHARAAKFVVDIINGTVHASLQHCPESIFDERYAEDLLALVLRYLKNSVALGDMH</sequence>
<dbReference type="SUPFAM" id="SSF46689">
    <property type="entry name" value="Homeodomain-like"/>
    <property type="match status" value="1"/>
</dbReference>
<dbReference type="InterPro" id="IPR009057">
    <property type="entry name" value="Homeodomain-like_sf"/>
</dbReference>
<dbReference type="PRINTS" id="PR00455">
    <property type="entry name" value="HTHTETR"/>
</dbReference>
<dbReference type="Gene3D" id="1.10.357.10">
    <property type="entry name" value="Tetracycline Repressor, domain 2"/>
    <property type="match status" value="1"/>
</dbReference>
<keyword evidence="3" id="KW-0804">Transcription</keyword>
<dbReference type="GO" id="GO:0003700">
    <property type="term" value="F:DNA-binding transcription factor activity"/>
    <property type="evidence" value="ECO:0007669"/>
    <property type="project" value="TreeGrafter"/>
</dbReference>
<evidence type="ECO:0000256" key="3">
    <source>
        <dbReference type="ARBA" id="ARBA00023163"/>
    </source>
</evidence>
<dbReference type="PANTHER" id="PTHR30055">
    <property type="entry name" value="HTH-TYPE TRANSCRIPTIONAL REGULATOR RUTR"/>
    <property type="match status" value="1"/>
</dbReference>
<keyword evidence="2" id="KW-0238">DNA-binding</keyword>
<name>A0A6S6XXU3_9PROT</name>
<dbReference type="KEGG" id="doe:DENOEST_3660"/>
<dbReference type="OrthoDB" id="9816320at2"/>
<accession>A0A6S6XXU3</accession>
<evidence type="ECO:0000313" key="4">
    <source>
        <dbReference type="EMBL" id="CAB1370814.1"/>
    </source>
</evidence>